<proteinExistence type="predicted"/>
<organism evidence="1">
    <name type="scientific">marine sediment metagenome</name>
    <dbReference type="NCBI Taxonomy" id="412755"/>
    <lineage>
        <taxon>unclassified sequences</taxon>
        <taxon>metagenomes</taxon>
        <taxon>ecological metagenomes</taxon>
    </lineage>
</organism>
<dbReference type="AlphaFoldDB" id="A0A0F9RGP1"/>
<gene>
    <name evidence="1" type="ORF">LCGC14_0976210</name>
</gene>
<sequence>MSVQDWYTADQAALGIPKKGSSFRRSDLKYQAADMLESDVYVEGRLFEPIGIATPTGQSDSYLPKYRTTQYVAGRWQEILLLQTARQLYPAMGKCTTTGGDPYLHEIRIRTTQPPVNMGRHWERRNPSGTPPAEYETIDMVGLSNNSYHAECSESFPGAVQTLDWNVNNTINTGATTDDLTLTEHSDEPFKWHMFTFPTFTYNSETIEADIVGWAFDIQNTVRVTGLDSGKRFEKAKYIPLTLISTTLQIKPYGRNAFELIRAVLEDYATDLDLTVKITRSANDYLWFTHDKLYAPPLTLSAFKRSGSVETYFLTMNQLNNGSLEVDGKDNKPIAYYEVS</sequence>
<reference evidence="1" key="1">
    <citation type="journal article" date="2015" name="Nature">
        <title>Complex archaea that bridge the gap between prokaryotes and eukaryotes.</title>
        <authorList>
            <person name="Spang A."/>
            <person name="Saw J.H."/>
            <person name="Jorgensen S.L."/>
            <person name="Zaremba-Niedzwiedzka K."/>
            <person name="Martijn J."/>
            <person name="Lind A.E."/>
            <person name="van Eijk R."/>
            <person name="Schleper C."/>
            <person name="Guy L."/>
            <person name="Ettema T.J."/>
        </authorList>
    </citation>
    <scope>NUCLEOTIDE SEQUENCE</scope>
</reference>
<name>A0A0F9RGP1_9ZZZZ</name>
<evidence type="ECO:0000313" key="1">
    <source>
        <dbReference type="EMBL" id="KKN16413.1"/>
    </source>
</evidence>
<comment type="caution">
    <text evidence="1">The sequence shown here is derived from an EMBL/GenBank/DDBJ whole genome shotgun (WGS) entry which is preliminary data.</text>
</comment>
<accession>A0A0F9RGP1</accession>
<dbReference type="EMBL" id="LAZR01003616">
    <property type="protein sequence ID" value="KKN16413.1"/>
    <property type="molecule type" value="Genomic_DNA"/>
</dbReference>
<protein>
    <submittedName>
        <fullName evidence="1">Uncharacterized protein</fullName>
    </submittedName>
</protein>